<name>A0AAT9VX83_9HEMI</name>
<feature type="transmembrane region" description="Helical" evidence="17">
    <location>
        <begin position="329"/>
        <end position="348"/>
    </location>
</feature>
<dbReference type="GO" id="GO:0048039">
    <property type="term" value="F:ubiquinone binding"/>
    <property type="evidence" value="ECO:0007669"/>
    <property type="project" value="TreeGrafter"/>
</dbReference>
<dbReference type="PANTHER" id="PTHR43507:SF20">
    <property type="entry name" value="NADH-UBIQUINONE OXIDOREDUCTASE CHAIN 4"/>
    <property type="match status" value="1"/>
</dbReference>
<evidence type="ECO:0000256" key="8">
    <source>
        <dbReference type="ARBA" id="ARBA00022692"/>
    </source>
</evidence>
<feature type="transmembrane region" description="Helical" evidence="17">
    <location>
        <begin position="108"/>
        <end position="130"/>
    </location>
</feature>
<dbReference type="InterPro" id="IPR000260">
    <property type="entry name" value="NADH4_N"/>
</dbReference>
<evidence type="ECO:0000256" key="13">
    <source>
        <dbReference type="ARBA" id="ARBA00023075"/>
    </source>
</evidence>
<dbReference type="EC" id="7.1.1.2" evidence="4 17"/>
<sequence length="441" mass="51577">MELIFFLISVIFVGFNIKYYVNLFILFYMFIYFFLTSSYNNFYSKISYFMGLDLLSYSLISLCLWLFIMMFISSNNLNKINFYFNELILCQYLLLLFLVLSFSVSNLFLYYFFFESSLIPTLLLIFGWGYQPERLSAGYYMLLYTLFCSLPMLVSIFYINISYNTLFYFLLKIDYNLYIYMGLIMGFLVKLPMIFTHFWLPKAHVEAPVMGSMVLAGILLKLGGYGLLRVFNSLLYMNNLGYVFMSLSFWGMVIISIMCIYQVDMKSMIAYSSIVHMGMVISGLMTMTYWGYMGSVVLMVGHGLCSSGMFYMSGVYYERSSSRSLLMNKGLLTLSPSMCLFWFLLLVNNMASPPTLNLLGEIMLINSIISWLNISMFYLMFVSFFSCLYCIYLYSIISHGLVSHNLLYFCSGIYLEYYVLFMHLLPLNYLIMKSDFISMFM</sequence>
<feature type="transmembrane region" description="Helical" evidence="17">
    <location>
        <begin position="240"/>
        <end position="261"/>
    </location>
</feature>
<comment type="function">
    <text evidence="17">Core subunit of the mitochondrial membrane respiratory chain NADH dehydrogenase (Complex I) which catalyzes electron transfer from NADH through the respiratory chain, using ubiquinone as an electron acceptor. Essential for the catalytic activity and assembly of complex I.</text>
</comment>
<evidence type="ECO:0000256" key="17">
    <source>
        <dbReference type="RuleBase" id="RU003297"/>
    </source>
</evidence>
<dbReference type="InterPro" id="IPR003918">
    <property type="entry name" value="NADH_UbQ_OxRdtase"/>
</dbReference>
<evidence type="ECO:0000256" key="10">
    <source>
        <dbReference type="ARBA" id="ARBA00022982"/>
    </source>
</evidence>
<keyword evidence="7 17" id="KW-0679">Respiratory chain</keyword>
<dbReference type="AlphaFoldDB" id="A0AAT9VX83"/>
<dbReference type="GO" id="GO:0031966">
    <property type="term" value="C:mitochondrial membrane"/>
    <property type="evidence" value="ECO:0007669"/>
    <property type="project" value="UniProtKB-SubCell"/>
</dbReference>
<dbReference type="InterPro" id="IPR001750">
    <property type="entry name" value="ND/Mrp_TM"/>
</dbReference>
<keyword evidence="10 17" id="KW-0249">Electron transport</keyword>
<comment type="subcellular location">
    <subcellularLocation>
        <location evidence="2 17">Mitochondrion membrane</location>
        <topology evidence="2 17">Multi-pass membrane protein</topology>
    </subcellularLocation>
</comment>
<dbReference type="PANTHER" id="PTHR43507">
    <property type="entry name" value="NADH-UBIQUINONE OXIDOREDUCTASE CHAIN 4"/>
    <property type="match status" value="1"/>
</dbReference>
<feature type="transmembrane region" description="Helical" evidence="17">
    <location>
        <begin position="84"/>
        <end position="102"/>
    </location>
</feature>
<keyword evidence="6 17" id="KW-0813">Transport</keyword>
<feature type="transmembrane region" description="Helical" evidence="17">
    <location>
        <begin position="142"/>
        <end position="171"/>
    </location>
</feature>
<proteinExistence type="inferred from homology"/>
<feature type="transmembrane region" description="Helical" evidence="17">
    <location>
        <begin position="207"/>
        <end position="228"/>
    </location>
</feature>
<evidence type="ECO:0000256" key="11">
    <source>
        <dbReference type="ARBA" id="ARBA00022989"/>
    </source>
</evidence>
<geneLocation type="mitochondrion" evidence="20"/>
<organism evidence="20">
    <name type="scientific">Nesidiocoris poppiusi</name>
    <dbReference type="NCBI Taxonomy" id="3059073"/>
    <lineage>
        <taxon>Eukaryota</taxon>
        <taxon>Metazoa</taxon>
        <taxon>Ecdysozoa</taxon>
        <taxon>Arthropoda</taxon>
        <taxon>Hexapoda</taxon>
        <taxon>Insecta</taxon>
        <taxon>Pterygota</taxon>
        <taxon>Neoptera</taxon>
        <taxon>Paraneoptera</taxon>
        <taxon>Hemiptera</taxon>
        <taxon>Heteroptera</taxon>
        <taxon>Panheteroptera</taxon>
        <taxon>Cimicomorpha</taxon>
        <taxon>Miridae</taxon>
        <taxon>Dicyphina</taxon>
        <taxon>Nesidiocoris</taxon>
    </lineage>
</organism>
<evidence type="ECO:0000259" key="18">
    <source>
        <dbReference type="Pfam" id="PF00361"/>
    </source>
</evidence>
<evidence type="ECO:0000256" key="1">
    <source>
        <dbReference type="ARBA" id="ARBA00003257"/>
    </source>
</evidence>
<accession>A0AAT9VX83</accession>
<evidence type="ECO:0000256" key="7">
    <source>
        <dbReference type="ARBA" id="ARBA00022660"/>
    </source>
</evidence>
<gene>
    <name evidence="20" type="primary">nad4</name>
</gene>
<keyword evidence="11 17" id="KW-1133">Transmembrane helix</keyword>
<keyword evidence="8 17" id="KW-0812">Transmembrane</keyword>
<evidence type="ECO:0000313" key="20">
    <source>
        <dbReference type="EMBL" id="WKW91655.1"/>
    </source>
</evidence>
<protein>
    <recommendedName>
        <fullName evidence="5 17">NADH-ubiquinone oxidoreductase chain 4</fullName>
        <ecNumber evidence="4 17">7.1.1.2</ecNumber>
    </recommendedName>
</protein>
<comment type="catalytic activity">
    <reaction evidence="16 17">
        <text>a ubiquinone + NADH + 5 H(+)(in) = a ubiquinol + NAD(+) + 4 H(+)(out)</text>
        <dbReference type="Rhea" id="RHEA:29091"/>
        <dbReference type="Rhea" id="RHEA-COMP:9565"/>
        <dbReference type="Rhea" id="RHEA-COMP:9566"/>
        <dbReference type="ChEBI" id="CHEBI:15378"/>
        <dbReference type="ChEBI" id="CHEBI:16389"/>
        <dbReference type="ChEBI" id="CHEBI:17976"/>
        <dbReference type="ChEBI" id="CHEBI:57540"/>
        <dbReference type="ChEBI" id="CHEBI:57945"/>
        <dbReference type="EC" id="7.1.1.2"/>
    </reaction>
</comment>
<evidence type="ECO:0000256" key="9">
    <source>
        <dbReference type="ARBA" id="ARBA00022967"/>
    </source>
</evidence>
<feature type="transmembrane region" description="Helical" evidence="17">
    <location>
        <begin position="7"/>
        <end position="34"/>
    </location>
</feature>
<feature type="transmembrane region" description="Helical" evidence="17">
    <location>
        <begin position="268"/>
        <end position="290"/>
    </location>
</feature>
<dbReference type="Pfam" id="PF00361">
    <property type="entry name" value="Proton_antipo_M"/>
    <property type="match status" value="1"/>
</dbReference>
<comment type="function">
    <text evidence="1">Core subunit of the mitochondrial membrane respiratory chain NADH dehydrogenase (Complex I) that is believed to belong to the minimal assembly required for catalysis. Complex I functions in the transfer of electrons from NADH to the respiratory chain. The immediate electron acceptor for the enzyme is believed to be ubiquinone.</text>
</comment>
<dbReference type="GO" id="GO:0003954">
    <property type="term" value="F:NADH dehydrogenase activity"/>
    <property type="evidence" value="ECO:0007669"/>
    <property type="project" value="TreeGrafter"/>
</dbReference>
<keyword evidence="15 17" id="KW-0472">Membrane</keyword>
<dbReference type="GO" id="GO:0008137">
    <property type="term" value="F:NADH dehydrogenase (ubiquinone) activity"/>
    <property type="evidence" value="ECO:0007669"/>
    <property type="project" value="UniProtKB-UniRule"/>
</dbReference>
<evidence type="ECO:0000256" key="16">
    <source>
        <dbReference type="ARBA" id="ARBA00049551"/>
    </source>
</evidence>
<feature type="domain" description="NADH:ubiquinone oxidoreductase chain 4 N-terminal" evidence="19">
    <location>
        <begin position="2"/>
        <end position="100"/>
    </location>
</feature>
<evidence type="ECO:0000256" key="4">
    <source>
        <dbReference type="ARBA" id="ARBA00012944"/>
    </source>
</evidence>
<feature type="transmembrane region" description="Helical" evidence="17">
    <location>
        <begin position="54"/>
        <end position="72"/>
    </location>
</feature>
<evidence type="ECO:0000256" key="12">
    <source>
        <dbReference type="ARBA" id="ARBA00023027"/>
    </source>
</evidence>
<dbReference type="GO" id="GO:0015990">
    <property type="term" value="P:electron transport coupled proton transport"/>
    <property type="evidence" value="ECO:0007669"/>
    <property type="project" value="TreeGrafter"/>
</dbReference>
<evidence type="ECO:0000256" key="2">
    <source>
        <dbReference type="ARBA" id="ARBA00004225"/>
    </source>
</evidence>
<evidence type="ECO:0000256" key="3">
    <source>
        <dbReference type="ARBA" id="ARBA00009025"/>
    </source>
</evidence>
<evidence type="ECO:0000256" key="15">
    <source>
        <dbReference type="ARBA" id="ARBA00023136"/>
    </source>
</evidence>
<reference evidence="20" key="1">
    <citation type="submission" date="2023-06" db="EMBL/GenBank/DDBJ databases">
        <title>The complete mitogenome of Nesidiocoris poppiusi.</title>
        <authorList>
            <person name="Yan S.-Y."/>
            <person name="Zhang Y.-B."/>
        </authorList>
    </citation>
    <scope>NUCLEOTIDE SEQUENCE</scope>
</reference>
<feature type="transmembrane region" description="Helical" evidence="17">
    <location>
        <begin position="368"/>
        <end position="394"/>
    </location>
</feature>
<evidence type="ECO:0000256" key="6">
    <source>
        <dbReference type="ARBA" id="ARBA00022448"/>
    </source>
</evidence>
<evidence type="ECO:0000256" key="5">
    <source>
        <dbReference type="ARBA" id="ARBA00021006"/>
    </source>
</evidence>
<keyword evidence="12 17" id="KW-0520">NAD</keyword>
<dbReference type="GO" id="GO:0042773">
    <property type="term" value="P:ATP synthesis coupled electron transport"/>
    <property type="evidence" value="ECO:0007669"/>
    <property type="project" value="InterPro"/>
</dbReference>
<feature type="transmembrane region" description="Helical" evidence="17">
    <location>
        <begin position="177"/>
        <end position="200"/>
    </location>
</feature>
<dbReference type="Pfam" id="PF01059">
    <property type="entry name" value="Oxidored_q5_N"/>
    <property type="match status" value="1"/>
</dbReference>
<dbReference type="EMBL" id="OR099830">
    <property type="protein sequence ID" value="WKW91655.1"/>
    <property type="molecule type" value="Genomic_DNA"/>
</dbReference>
<dbReference type="PRINTS" id="PR01437">
    <property type="entry name" value="NUOXDRDTASE4"/>
</dbReference>
<comment type="similarity">
    <text evidence="3 17">Belongs to the complex I subunit 4 family.</text>
</comment>
<keyword evidence="14 17" id="KW-0496">Mitochondrion</keyword>
<evidence type="ECO:0000256" key="14">
    <source>
        <dbReference type="ARBA" id="ARBA00023128"/>
    </source>
</evidence>
<keyword evidence="13 17" id="KW-0830">Ubiquinone</keyword>
<keyword evidence="9" id="KW-1278">Translocase</keyword>
<feature type="domain" description="NADH:quinone oxidoreductase/Mrp antiporter transmembrane" evidence="18">
    <location>
        <begin position="105"/>
        <end position="385"/>
    </location>
</feature>
<feature type="transmembrane region" description="Helical" evidence="17">
    <location>
        <begin position="296"/>
        <end position="317"/>
    </location>
</feature>
<evidence type="ECO:0000259" key="19">
    <source>
        <dbReference type="Pfam" id="PF01059"/>
    </source>
</evidence>
<feature type="transmembrane region" description="Helical" evidence="17">
    <location>
        <begin position="406"/>
        <end position="431"/>
    </location>
</feature>